<dbReference type="OrthoDB" id="7345857at2"/>
<evidence type="ECO:0000313" key="2">
    <source>
        <dbReference type="EMBL" id="OYQ22251.1"/>
    </source>
</evidence>
<dbReference type="RefSeq" id="WP_094406668.1">
    <property type="nucleotide sequence ID" value="NZ_BMJZ01000013.1"/>
</dbReference>
<comment type="caution">
    <text evidence="2">The sequence shown here is derived from an EMBL/GenBank/DDBJ whole genome shotgun (WGS) entry which is preliminary data.</text>
</comment>
<evidence type="ECO:0000256" key="1">
    <source>
        <dbReference type="SAM" id="SignalP"/>
    </source>
</evidence>
<organism evidence="2 3">
    <name type="scientific">Elstera cyanobacteriorum</name>
    <dbReference type="NCBI Taxonomy" id="2022747"/>
    <lineage>
        <taxon>Bacteria</taxon>
        <taxon>Pseudomonadati</taxon>
        <taxon>Pseudomonadota</taxon>
        <taxon>Alphaproteobacteria</taxon>
        <taxon>Rhodospirillales</taxon>
        <taxon>Rhodospirillaceae</taxon>
        <taxon>Elstera</taxon>
    </lineage>
</organism>
<reference evidence="2 3" key="1">
    <citation type="submission" date="2017-07" db="EMBL/GenBank/DDBJ databases">
        <title>Elstera cyanobacteriorum sp. nov., a novel bacterium isolated from cyanobacterial aggregates in a eutrophic lake.</title>
        <authorList>
            <person name="Cai H."/>
        </authorList>
    </citation>
    <scope>NUCLEOTIDE SEQUENCE [LARGE SCALE GENOMIC DNA]</scope>
    <source>
        <strain evidence="2 3">TH019</strain>
    </source>
</reference>
<dbReference type="AlphaFoldDB" id="A0A255XZD5"/>
<keyword evidence="3" id="KW-1185">Reference proteome</keyword>
<accession>A0A255XZD5</accession>
<proteinExistence type="predicted"/>
<sequence>MRPLVSLLLAAWAGASVAAPLPLYRDQPFPVDAAAQDMLITGVNHAPQPVTLILRLDAADSVNYRSRVNEERLLPPGPFSLRLPAGSIKRSNGQPFDLRQTQRLFLFTEPAGAVDADIALVPAPPRFAGGIALDAGPADQAPALGFERLAPDDTRLAGTRLVAVRRAGSERLLADGIVGIDRLTLPVPPGRWHLKLWLEDPGEWETLPRVLVRTISVNGEIADQRNARLEDWISRRYLAPGARDSPALTSASEAFLARRGDPVEAFVTTAGEPVTVSFEAPTPVYLAGLTLVPATTEGQAARAQLDRQRAAAFDADWPVWSQTAPAIAWADPQLARGESRRLRLTLPPGRIPLAVEPPAAAEVQAWETRWTLDRVQAASQLLIPTARNLVPLGTLEGRIDGPPREITLWLTAKADAAPGRYSLRLRFVDQTTQVLPFHILPGQLGAAEPRVGLYLDDAPLQVWRAEVGEDPSDAQYQCDAEFLRRLGLITLAPPLDLRRPERIARLLAASSPPWLAYAGLKRTLAAEGIEGSLSRVKALDEYIAEGLQHEIFWSVADEPSNPQHGVDDLAAAETLRGAYPDLRLAAHLNAPADRAFLPKLDMALVNQGFGLDRTTLRMTRAALTRPNAHLWIYNADHPRLAAGVWRWLTGADGYLQWHGQMPTADPFDPTDGREADFTLLLPRQTACPALPGIDARLLDLAEAVQDSRWIATLAATDTPTAQRILADVRDHLGDRWGAARTTATPQFFESFRDQARQSLKP</sequence>
<feature type="chain" id="PRO_5012377836" description="Glycoside hydrolase 123 C-terminal domain-containing protein" evidence="1">
    <location>
        <begin position="19"/>
        <end position="761"/>
    </location>
</feature>
<keyword evidence="1" id="KW-0732">Signal</keyword>
<gene>
    <name evidence="2" type="ORF">CHR90_00595</name>
</gene>
<protein>
    <recommendedName>
        <fullName evidence="4">Glycoside hydrolase 123 C-terminal domain-containing protein</fullName>
    </recommendedName>
</protein>
<dbReference type="EMBL" id="NOXS01000014">
    <property type="protein sequence ID" value="OYQ22251.1"/>
    <property type="molecule type" value="Genomic_DNA"/>
</dbReference>
<evidence type="ECO:0000313" key="3">
    <source>
        <dbReference type="Proteomes" id="UP000216361"/>
    </source>
</evidence>
<feature type="signal peptide" evidence="1">
    <location>
        <begin position="1"/>
        <end position="18"/>
    </location>
</feature>
<evidence type="ECO:0008006" key="4">
    <source>
        <dbReference type="Google" id="ProtNLM"/>
    </source>
</evidence>
<name>A0A255XZD5_9PROT</name>
<dbReference type="Proteomes" id="UP000216361">
    <property type="component" value="Unassembled WGS sequence"/>
</dbReference>